<dbReference type="RefSeq" id="XP_013238425.1">
    <property type="nucleotide sequence ID" value="XM_013382971.1"/>
</dbReference>
<keyword evidence="3" id="KW-1185">Reference proteome</keyword>
<dbReference type="GeneID" id="25259125"/>
<evidence type="ECO:0000256" key="1">
    <source>
        <dbReference type="ARBA" id="ARBA00008889"/>
    </source>
</evidence>
<organism evidence="2 3">
    <name type="scientific">Mitosporidium daphniae</name>
    <dbReference type="NCBI Taxonomy" id="1485682"/>
    <lineage>
        <taxon>Eukaryota</taxon>
        <taxon>Fungi</taxon>
        <taxon>Fungi incertae sedis</taxon>
        <taxon>Microsporidia</taxon>
        <taxon>Mitosporidium</taxon>
    </lineage>
</organism>
<proteinExistence type="inferred from homology"/>
<dbReference type="VEuPathDB" id="MicrosporidiaDB:DI09_22p230"/>
<dbReference type="PANTHER" id="PTHR11560">
    <property type="entry name" value="39S RIBOSOMAL PROTEIN L10, MITOCHONDRIAL"/>
    <property type="match status" value="1"/>
</dbReference>
<evidence type="ECO:0000313" key="3">
    <source>
        <dbReference type="Proteomes" id="UP000029725"/>
    </source>
</evidence>
<dbReference type="EMBL" id="JMKJ01000144">
    <property type="protein sequence ID" value="KGG51998.1"/>
    <property type="molecule type" value="Genomic_DNA"/>
</dbReference>
<accession>A0A098VSE2</accession>
<dbReference type="AlphaFoldDB" id="A0A098VSE2"/>
<dbReference type="HOGENOM" id="CLU_1219949_0_0_1"/>
<dbReference type="SUPFAM" id="SSF160369">
    <property type="entry name" value="Ribosomal protein L10-like"/>
    <property type="match status" value="1"/>
</dbReference>
<protein>
    <recommendedName>
        <fullName evidence="4">Ribosomal protein L10</fullName>
    </recommendedName>
</protein>
<dbReference type="Proteomes" id="UP000029725">
    <property type="component" value="Unassembled WGS sequence"/>
</dbReference>
<evidence type="ECO:0008006" key="4">
    <source>
        <dbReference type="Google" id="ProtNLM"/>
    </source>
</evidence>
<reference evidence="2 3" key="1">
    <citation type="submission" date="2014-04" db="EMBL/GenBank/DDBJ databases">
        <title>A new species of microsporidia sheds light on the evolution of extreme parasitism.</title>
        <authorList>
            <person name="Haag K.L."/>
            <person name="James T.Y."/>
            <person name="Larsson R."/>
            <person name="Schaer T.M."/>
            <person name="Refardt D."/>
            <person name="Pombert J.-F."/>
            <person name="Ebert D."/>
        </authorList>
    </citation>
    <scope>NUCLEOTIDE SEQUENCE [LARGE SCALE GENOMIC DNA]</scope>
    <source>
        <strain evidence="2 3">UGP3</strain>
        <tissue evidence="2">Spores</tissue>
    </source>
</reference>
<sequence>MEIGQAFHWRWFGTRARLAPLKKIMEFRQGPFSALRPPDAPKPPEVLPLPAKVRIAQADAIEAVSCRHLFIMQNISISSVALHKLKLKINEISAFKIKMIPPAILTKALWNDSPKTKEQDLSWIAGPTFVAYGNETNPLKARSTLLALKAEPFVAVLGGRFEETLFTHEGLNDLFQKLPGSKEPLHLELVSLLTGAPYCFTDVLSSPPMALFCTLKRLETQLTNKEI</sequence>
<evidence type="ECO:0000313" key="2">
    <source>
        <dbReference type="EMBL" id="KGG51998.1"/>
    </source>
</evidence>
<dbReference type="InterPro" id="IPR043141">
    <property type="entry name" value="Ribosomal_uL10-like_sf"/>
</dbReference>
<name>A0A098VSE2_9MICR</name>
<gene>
    <name evidence="2" type="ORF">DI09_22p230</name>
</gene>
<dbReference type="Gene3D" id="3.30.70.1730">
    <property type="match status" value="1"/>
</dbReference>
<comment type="caution">
    <text evidence="2">The sequence shown here is derived from an EMBL/GenBank/DDBJ whole genome shotgun (WGS) entry which is preliminary data.</text>
</comment>
<comment type="similarity">
    <text evidence="1">Belongs to the universal ribosomal protein uL10 family.</text>
</comment>
<dbReference type="InterPro" id="IPR047865">
    <property type="entry name" value="Ribosomal_uL10_bac_type"/>
</dbReference>